<dbReference type="PROSITE" id="PS50893">
    <property type="entry name" value="ABC_TRANSPORTER_2"/>
    <property type="match status" value="1"/>
</dbReference>
<dbReference type="Gene3D" id="3.40.50.300">
    <property type="entry name" value="P-loop containing nucleotide triphosphate hydrolases"/>
    <property type="match status" value="1"/>
</dbReference>
<dbReference type="GO" id="GO:0005886">
    <property type="term" value="C:plasma membrane"/>
    <property type="evidence" value="ECO:0007669"/>
    <property type="project" value="TreeGrafter"/>
</dbReference>
<feature type="compositionally biased region" description="Basic and acidic residues" evidence="9">
    <location>
        <begin position="1"/>
        <end position="12"/>
    </location>
</feature>
<dbReference type="PANTHER" id="PTHR48041:SF116">
    <property type="entry name" value="PROTEIN BROWN"/>
    <property type="match status" value="1"/>
</dbReference>
<evidence type="ECO:0000256" key="10">
    <source>
        <dbReference type="SAM" id="Phobius"/>
    </source>
</evidence>
<keyword evidence="4 10" id="KW-0812">Transmembrane</keyword>
<comment type="similarity">
    <text evidence="2">Belongs to the ABC transporter superfamily. ABCG family. Eye pigment precursor importer (TC 3.A.1.204) subfamily.</text>
</comment>
<keyword evidence="5" id="KW-0547">Nucleotide-binding</keyword>
<dbReference type="InterPro" id="IPR013525">
    <property type="entry name" value="ABC2_TM"/>
</dbReference>
<evidence type="ECO:0000256" key="3">
    <source>
        <dbReference type="ARBA" id="ARBA00022448"/>
    </source>
</evidence>
<dbReference type="InterPro" id="IPR027417">
    <property type="entry name" value="P-loop_NTPase"/>
</dbReference>
<dbReference type="AlphaFoldDB" id="A0A819TXA3"/>
<gene>
    <name evidence="12" type="ORF">UXM345_LOCUS21854</name>
</gene>
<dbReference type="PANTHER" id="PTHR48041">
    <property type="entry name" value="ABC TRANSPORTER G FAMILY MEMBER 28"/>
    <property type="match status" value="1"/>
</dbReference>
<evidence type="ECO:0000259" key="11">
    <source>
        <dbReference type="PROSITE" id="PS50893"/>
    </source>
</evidence>
<sequence>MSDDNVDLHHQIEPINNVQPSQTPTVTTELRTNDPTITISFKNINASIKIPVDSNRGGFPCPSFLCWKSKKEKPILHDLSGIFTSGMNAILGPTGCGKTSLIEIMTDRKDPRSYSGEVLINGQTRPHSFKHNVGYVAQEDMFNETLTPRENIFFSANLRLPKTLSTHEKEVLVSNIISELALESCADTRMNKEFHRGVSGGEKKRTCIGMELVLSSKILFLDEPTTGLDAATALSVMNCLHKLSQKGRQCIYQGPPGNVASYLQAQGFEIPPNNNIADIALDVSIKANENDEILKNLCTAYINSPMRTNVLDMLTNQNDMISSTSVGNHQHLYEINAARSGIREIFYLSQRTLRVVRRRPTLAFAQISVSVILGLLVGTVFFDLEKTTDPGVSNRLGRCFFLIIAQIFSTMTAIEPFIKERSLFIHETEGGYYRIWAFFIAKLLCDILPLRVIPSMLFALITYFMTGFARTASQFFIFLLAIFIANMFGSAICFFAAASIGVFLNHISLGLSLIEFCPKVGFGCQQLNKIDPRV</sequence>
<reference evidence="12" key="1">
    <citation type="submission" date="2021-02" db="EMBL/GenBank/DDBJ databases">
        <authorList>
            <person name="Nowell W R."/>
        </authorList>
    </citation>
    <scope>NUCLEOTIDE SEQUENCE</scope>
</reference>
<dbReference type="Pfam" id="PF00005">
    <property type="entry name" value="ABC_tran"/>
    <property type="match status" value="1"/>
</dbReference>
<dbReference type="InterPro" id="IPR003593">
    <property type="entry name" value="AAA+_ATPase"/>
</dbReference>
<keyword evidence="6" id="KW-0067">ATP-binding</keyword>
<feature type="domain" description="ABC transporter" evidence="11">
    <location>
        <begin position="39"/>
        <end position="306"/>
    </location>
</feature>
<keyword evidence="8 10" id="KW-0472">Membrane</keyword>
<dbReference type="GO" id="GO:0140359">
    <property type="term" value="F:ABC-type transporter activity"/>
    <property type="evidence" value="ECO:0007669"/>
    <property type="project" value="InterPro"/>
</dbReference>
<evidence type="ECO:0000256" key="8">
    <source>
        <dbReference type="ARBA" id="ARBA00023136"/>
    </source>
</evidence>
<evidence type="ECO:0000313" key="13">
    <source>
        <dbReference type="Proteomes" id="UP000663842"/>
    </source>
</evidence>
<dbReference type="Proteomes" id="UP000663842">
    <property type="component" value="Unassembled WGS sequence"/>
</dbReference>
<feature type="transmembrane region" description="Helical" evidence="10">
    <location>
        <begin position="475"/>
        <end position="504"/>
    </location>
</feature>
<dbReference type="Pfam" id="PF01061">
    <property type="entry name" value="ABC2_membrane"/>
    <property type="match status" value="1"/>
</dbReference>
<evidence type="ECO:0000256" key="4">
    <source>
        <dbReference type="ARBA" id="ARBA00022692"/>
    </source>
</evidence>
<dbReference type="GO" id="GO:0005524">
    <property type="term" value="F:ATP binding"/>
    <property type="evidence" value="ECO:0007669"/>
    <property type="project" value="UniProtKB-KW"/>
</dbReference>
<dbReference type="SMART" id="SM00382">
    <property type="entry name" value="AAA"/>
    <property type="match status" value="1"/>
</dbReference>
<protein>
    <recommendedName>
        <fullName evidence="11">ABC transporter domain-containing protein</fullName>
    </recommendedName>
</protein>
<comment type="subcellular location">
    <subcellularLocation>
        <location evidence="1">Membrane</location>
        <topology evidence="1">Multi-pass membrane protein</topology>
    </subcellularLocation>
</comment>
<evidence type="ECO:0000256" key="2">
    <source>
        <dbReference type="ARBA" id="ARBA00005814"/>
    </source>
</evidence>
<evidence type="ECO:0000256" key="1">
    <source>
        <dbReference type="ARBA" id="ARBA00004141"/>
    </source>
</evidence>
<feature type="compositionally biased region" description="Polar residues" evidence="9">
    <location>
        <begin position="14"/>
        <end position="27"/>
    </location>
</feature>
<dbReference type="EMBL" id="CAJOBF010003500">
    <property type="protein sequence ID" value="CAF4094212.1"/>
    <property type="molecule type" value="Genomic_DNA"/>
</dbReference>
<comment type="caution">
    <text evidence="12">The sequence shown here is derived from an EMBL/GenBank/DDBJ whole genome shotgun (WGS) entry which is preliminary data.</text>
</comment>
<organism evidence="12 13">
    <name type="scientific">Rotaria magnacalcarata</name>
    <dbReference type="NCBI Taxonomy" id="392030"/>
    <lineage>
        <taxon>Eukaryota</taxon>
        <taxon>Metazoa</taxon>
        <taxon>Spiralia</taxon>
        <taxon>Gnathifera</taxon>
        <taxon>Rotifera</taxon>
        <taxon>Eurotatoria</taxon>
        <taxon>Bdelloidea</taxon>
        <taxon>Philodinida</taxon>
        <taxon>Philodinidae</taxon>
        <taxon>Rotaria</taxon>
    </lineage>
</organism>
<evidence type="ECO:0000256" key="6">
    <source>
        <dbReference type="ARBA" id="ARBA00022840"/>
    </source>
</evidence>
<feature type="transmembrane region" description="Helical" evidence="10">
    <location>
        <begin position="363"/>
        <end position="384"/>
    </location>
</feature>
<keyword evidence="7 10" id="KW-1133">Transmembrane helix</keyword>
<keyword evidence="3" id="KW-0813">Transport</keyword>
<evidence type="ECO:0000313" key="12">
    <source>
        <dbReference type="EMBL" id="CAF4094212.1"/>
    </source>
</evidence>
<feature type="transmembrane region" description="Helical" evidence="10">
    <location>
        <begin position="396"/>
        <end position="414"/>
    </location>
</feature>
<evidence type="ECO:0000256" key="7">
    <source>
        <dbReference type="ARBA" id="ARBA00022989"/>
    </source>
</evidence>
<dbReference type="SUPFAM" id="SSF52540">
    <property type="entry name" value="P-loop containing nucleoside triphosphate hydrolases"/>
    <property type="match status" value="1"/>
</dbReference>
<evidence type="ECO:0000256" key="9">
    <source>
        <dbReference type="SAM" id="MobiDB-lite"/>
    </source>
</evidence>
<feature type="transmembrane region" description="Helical" evidence="10">
    <location>
        <begin position="434"/>
        <end position="463"/>
    </location>
</feature>
<name>A0A819TXA3_9BILA</name>
<dbReference type="InterPro" id="IPR050352">
    <property type="entry name" value="ABCG_transporters"/>
</dbReference>
<evidence type="ECO:0000256" key="5">
    <source>
        <dbReference type="ARBA" id="ARBA00022741"/>
    </source>
</evidence>
<feature type="region of interest" description="Disordered" evidence="9">
    <location>
        <begin position="1"/>
        <end position="27"/>
    </location>
</feature>
<accession>A0A819TXA3</accession>
<proteinExistence type="inferred from homology"/>
<dbReference type="GO" id="GO:0016887">
    <property type="term" value="F:ATP hydrolysis activity"/>
    <property type="evidence" value="ECO:0007669"/>
    <property type="project" value="InterPro"/>
</dbReference>
<dbReference type="InterPro" id="IPR003439">
    <property type="entry name" value="ABC_transporter-like_ATP-bd"/>
</dbReference>